<proteinExistence type="predicted"/>
<evidence type="ECO:0000313" key="2">
    <source>
        <dbReference type="Proteomes" id="UP000830631"/>
    </source>
</evidence>
<accession>A0ABY4J2W6</accession>
<keyword evidence="2" id="KW-1185">Reference proteome</keyword>
<dbReference type="RefSeq" id="WP_153243207.1">
    <property type="nucleotide sequence ID" value="NZ_CP078078.1"/>
</dbReference>
<reference evidence="1 2" key="1">
    <citation type="submission" date="2021-06" db="EMBL/GenBank/DDBJ databases">
        <title>Genome-based taxonomic framework of Microbacterium strains isolated from marine environment, the description of four new species and reclassification of four preexisting species.</title>
        <authorList>
            <person name="Lee S.D."/>
            <person name="Kim S.-M."/>
            <person name="Byeon Y.-S."/>
            <person name="Yang H.L."/>
            <person name="Kim I.S."/>
        </authorList>
    </citation>
    <scope>NUCLEOTIDE SEQUENCE [LARGE SCALE GENOMIC DNA]</scope>
    <source>
        <strain evidence="1 2">KSW4-10</strain>
    </source>
</reference>
<protein>
    <submittedName>
        <fullName evidence="1">DUF2599 domain-containing protein</fullName>
    </submittedName>
</protein>
<evidence type="ECO:0000313" key="1">
    <source>
        <dbReference type="EMBL" id="UPL19319.1"/>
    </source>
</evidence>
<organism evidence="1 2">
    <name type="scientific">Microbacterium aurugineum</name>
    <dbReference type="NCBI Taxonomy" id="2851642"/>
    <lineage>
        <taxon>Bacteria</taxon>
        <taxon>Bacillati</taxon>
        <taxon>Actinomycetota</taxon>
        <taxon>Actinomycetes</taxon>
        <taxon>Micrococcales</taxon>
        <taxon>Microbacteriaceae</taxon>
        <taxon>Microbacterium</taxon>
    </lineage>
</organism>
<gene>
    <name evidence="1" type="ORF">KV397_16870</name>
</gene>
<name>A0ABY4J2W6_9MICO</name>
<sequence length="262" mass="27783">MFQAQAPNEIASAVVMDSEVTVSDNATARVDSESAHVSTPEGTVSLGVTASTDSVLSEPILMEDGSALVAIVINEPVADTAFRMPLELPDAAAATLEDDGSVLIMNPEGEFIAGIARPWARDVNGSDVPTSFELDGDTLIQHVDLTSVPVDAYPVVADPWAGHDLVAAAWVTSQGGSKYVINAVPTSWGEFYRGIATLESHLADLKADLGTNKSKVTSTIINQFYCHVAYGWLGGGATYNMESWRKDVLWSVQGNPITKCNP</sequence>
<dbReference type="EMBL" id="CP078078">
    <property type="protein sequence ID" value="UPL19319.1"/>
    <property type="molecule type" value="Genomic_DNA"/>
</dbReference>
<dbReference type="Proteomes" id="UP000830631">
    <property type="component" value="Chromosome"/>
</dbReference>